<dbReference type="Gene3D" id="3.30.70.20">
    <property type="match status" value="1"/>
</dbReference>
<keyword evidence="8" id="KW-0560">Oxidoreductase</keyword>
<dbReference type="GO" id="GO:0004324">
    <property type="term" value="F:ferredoxin-NADP+ reductase activity"/>
    <property type="evidence" value="ECO:0007669"/>
    <property type="project" value="UniProtKB-EC"/>
</dbReference>
<reference evidence="15 16" key="2">
    <citation type="submission" date="2020-06" db="EMBL/GenBank/DDBJ databases">
        <title>Antribacter stalactiti gen. nov., sp. nov., a new member of the family Nacardiaceae isolated from a cave.</title>
        <authorList>
            <person name="Kim I.S."/>
        </authorList>
    </citation>
    <scope>NUCLEOTIDE SEQUENCE [LARGE SCALE GENOMIC DNA]</scope>
    <source>
        <strain evidence="15 16">YC2-7</strain>
    </source>
</reference>
<protein>
    <recommendedName>
        <fullName evidence="3">ferredoxin--NADP(+) reductase</fullName>
        <ecNumber evidence="3">1.18.1.2</ecNumber>
    </recommendedName>
</protein>
<feature type="binding site" evidence="12">
    <location>
        <position position="453"/>
    </location>
    <ligand>
        <name>FAD</name>
        <dbReference type="ChEBI" id="CHEBI:57692"/>
    </ligand>
</feature>
<dbReference type="PIRSF" id="PIRSF000362">
    <property type="entry name" value="FNR"/>
    <property type="match status" value="1"/>
</dbReference>
<gene>
    <name evidence="15" type="ORF">FGL95_29420</name>
</gene>
<dbReference type="InterPro" id="IPR017900">
    <property type="entry name" value="4Fe4S_Fe_S_CS"/>
</dbReference>
<dbReference type="GO" id="GO:0051536">
    <property type="term" value="F:iron-sulfur cluster binding"/>
    <property type="evidence" value="ECO:0007669"/>
    <property type="project" value="UniProtKB-KW"/>
</dbReference>
<dbReference type="InterPro" id="IPR036188">
    <property type="entry name" value="FAD/NAD-bd_sf"/>
</dbReference>
<feature type="binding site" evidence="13">
    <location>
        <begin position="293"/>
        <end position="294"/>
    </location>
    <ligand>
        <name>NADP(+)</name>
        <dbReference type="ChEBI" id="CHEBI:58349"/>
    </ligand>
</feature>
<keyword evidence="5" id="KW-0479">Metal-binding</keyword>
<feature type="binding site" evidence="12">
    <location>
        <position position="178"/>
    </location>
    <ligand>
        <name>FAD</name>
        <dbReference type="ChEBI" id="CHEBI:57692"/>
    </ligand>
</feature>
<evidence type="ECO:0000256" key="7">
    <source>
        <dbReference type="ARBA" id="ARBA00022857"/>
    </source>
</evidence>
<keyword evidence="4" id="KW-0285">Flavoprotein</keyword>
<feature type="binding site" evidence="12">
    <location>
        <position position="134"/>
    </location>
    <ligand>
        <name>FAD</name>
        <dbReference type="ChEBI" id="CHEBI:57692"/>
    </ligand>
</feature>
<dbReference type="InterPro" id="IPR023753">
    <property type="entry name" value="FAD/NAD-binding_dom"/>
</dbReference>
<dbReference type="PANTHER" id="PTHR48467:SF1">
    <property type="entry name" value="GLUTAMATE SYNTHASE 1 [NADH], CHLOROPLASTIC-LIKE"/>
    <property type="match status" value="1"/>
</dbReference>
<dbReference type="EC" id="1.18.1.2" evidence="3"/>
<accession>A0A848KLL0</accession>
<evidence type="ECO:0000256" key="12">
    <source>
        <dbReference type="PIRSR" id="PIRSR000362-1"/>
    </source>
</evidence>
<dbReference type="Gene3D" id="3.40.50.720">
    <property type="entry name" value="NAD(P)-binding Rossmann-like Domain"/>
    <property type="match status" value="1"/>
</dbReference>
<evidence type="ECO:0000259" key="14">
    <source>
        <dbReference type="PROSITE" id="PS51379"/>
    </source>
</evidence>
<feature type="binding site" evidence="12">
    <location>
        <position position="114"/>
    </location>
    <ligand>
        <name>FAD</name>
        <dbReference type="ChEBI" id="CHEBI:57692"/>
    </ligand>
</feature>
<evidence type="ECO:0000256" key="2">
    <source>
        <dbReference type="ARBA" id="ARBA00008312"/>
    </source>
</evidence>
<feature type="domain" description="4Fe-4S ferredoxin-type" evidence="14">
    <location>
        <begin position="37"/>
        <end position="66"/>
    </location>
</feature>
<comment type="caution">
    <text evidence="15">The sequence shown here is derived from an EMBL/GenBank/DDBJ whole genome shotgun (WGS) entry which is preliminary data.</text>
</comment>
<evidence type="ECO:0000256" key="8">
    <source>
        <dbReference type="ARBA" id="ARBA00023002"/>
    </source>
</evidence>
<evidence type="ECO:0000256" key="4">
    <source>
        <dbReference type="ARBA" id="ARBA00022630"/>
    </source>
</evidence>
<keyword evidence="6 12" id="KW-0274">FAD</keyword>
<evidence type="ECO:0000256" key="11">
    <source>
        <dbReference type="ARBA" id="ARBA00047776"/>
    </source>
</evidence>
<dbReference type="PANTHER" id="PTHR48467">
    <property type="entry name" value="GLUTAMATE SYNTHASE 1 [NADH], CHLOROPLASTIC-LIKE"/>
    <property type="match status" value="1"/>
</dbReference>
<name>A0A848KLL0_9NOCA</name>
<feature type="binding site" evidence="12">
    <location>
        <position position="142"/>
    </location>
    <ligand>
        <name>FAD</name>
        <dbReference type="ChEBI" id="CHEBI:57692"/>
    </ligand>
</feature>
<dbReference type="Pfam" id="PF00037">
    <property type="entry name" value="Fer4"/>
    <property type="match status" value="1"/>
</dbReference>
<evidence type="ECO:0000256" key="5">
    <source>
        <dbReference type="ARBA" id="ARBA00022723"/>
    </source>
</evidence>
<evidence type="ECO:0000313" key="16">
    <source>
        <dbReference type="Proteomes" id="UP000535543"/>
    </source>
</evidence>
<reference evidence="15 16" key="1">
    <citation type="submission" date="2019-05" db="EMBL/GenBank/DDBJ databases">
        <authorList>
            <person name="Lee S.D."/>
        </authorList>
    </citation>
    <scope>NUCLEOTIDE SEQUENCE [LARGE SCALE GENOMIC DNA]</scope>
    <source>
        <strain evidence="15 16">YC2-7</strain>
    </source>
</reference>
<keyword evidence="16" id="KW-1185">Reference proteome</keyword>
<dbReference type="RefSeq" id="WP_169594171.1">
    <property type="nucleotide sequence ID" value="NZ_VCQU01000015.1"/>
</dbReference>
<evidence type="ECO:0000256" key="13">
    <source>
        <dbReference type="PIRSR" id="PIRSR000362-2"/>
    </source>
</evidence>
<dbReference type="InterPro" id="IPR017896">
    <property type="entry name" value="4Fe4S_Fe-S-bd"/>
</dbReference>
<feature type="binding site" evidence="13">
    <location>
        <position position="460"/>
    </location>
    <ligand>
        <name>NADP(+)</name>
        <dbReference type="ChEBI" id="CHEBI:58349"/>
    </ligand>
</feature>
<evidence type="ECO:0000256" key="3">
    <source>
        <dbReference type="ARBA" id="ARBA00013223"/>
    </source>
</evidence>
<organism evidence="15 16">
    <name type="scientific">Antrihabitans stalactiti</name>
    <dbReference type="NCBI Taxonomy" id="2584121"/>
    <lineage>
        <taxon>Bacteria</taxon>
        <taxon>Bacillati</taxon>
        <taxon>Actinomycetota</taxon>
        <taxon>Actinomycetes</taxon>
        <taxon>Mycobacteriales</taxon>
        <taxon>Nocardiaceae</taxon>
        <taxon>Antrihabitans</taxon>
    </lineage>
</organism>
<sequence>MAHVITQSCCNDASCLSVCPVNCIHPTPDEPDFATAEMLYIDPATCIDCGACVDECPVSAIQPDDRLDANNRIFLQLNAAYYTDHTPVRSKPVRAMHPALATELHVAIVGGGPAAFYAADDLLRNPGVRVDMFERLPTPYGLVRAGVAPDHQSTKRVENAFAATAARSGFRYFLNTEVGVHVTHDELRERYHAVLYASGASTDRRLDVPGEDVPGSIAATDFVAWYNGHPDYAGLEFDLSTPTAVIVGNGNVALDVARILVSGPDRLARTDIADHALDALKRSNVTEVVVLGRRGVAQAAYTNAEFVAMGQIPCVDVIIDPDGLVLDPSTAAALAAGTLDSTIAAKIRIARDFADRTPTAGSRRIAFRYLVSPAEITGGSAVTSITCVRNEFTHTGGVVATPVRSTVTTGIVIRAIGYRGRPIPPLPFDAECAVVPNDRGAVTDEPGVYVAGWIKRGPSGGIGMNRLCGQETAGRILADHAAGLLESPIRSRDDIVELVVARGGTPIDGDGWDRIDAHEKAAGRMAGRRRVKLVDRTDLETAARP</sequence>
<dbReference type="SUPFAM" id="SSF51971">
    <property type="entry name" value="Nucleotide-binding domain"/>
    <property type="match status" value="1"/>
</dbReference>
<dbReference type="GO" id="GO:0046872">
    <property type="term" value="F:metal ion binding"/>
    <property type="evidence" value="ECO:0007669"/>
    <property type="project" value="UniProtKB-KW"/>
</dbReference>
<dbReference type="SUPFAM" id="SSF54862">
    <property type="entry name" value="4Fe-4S ferredoxins"/>
    <property type="match status" value="1"/>
</dbReference>
<dbReference type="InterPro" id="IPR021163">
    <property type="entry name" value="Ferredox_Rdtase_adrenod"/>
</dbReference>
<keyword evidence="7 13" id="KW-0521">NADP</keyword>
<feature type="binding site" evidence="13">
    <location>
        <position position="305"/>
    </location>
    <ligand>
        <name>NADP(+)</name>
        <dbReference type="ChEBI" id="CHEBI:58349"/>
    </ligand>
</feature>
<comment type="catalytic activity">
    <reaction evidence="11">
        <text>2 reduced [2Fe-2S]-[ferredoxin] + NADP(+) + H(+) = 2 oxidized [2Fe-2S]-[ferredoxin] + NADPH</text>
        <dbReference type="Rhea" id="RHEA:20125"/>
        <dbReference type="Rhea" id="RHEA-COMP:10000"/>
        <dbReference type="Rhea" id="RHEA-COMP:10001"/>
        <dbReference type="ChEBI" id="CHEBI:15378"/>
        <dbReference type="ChEBI" id="CHEBI:33737"/>
        <dbReference type="ChEBI" id="CHEBI:33738"/>
        <dbReference type="ChEBI" id="CHEBI:57783"/>
        <dbReference type="ChEBI" id="CHEBI:58349"/>
        <dbReference type="EC" id="1.18.1.2"/>
    </reaction>
</comment>
<evidence type="ECO:0000256" key="1">
    <source>
        <dbReference type="ARBA" id="ARBA00001974"/>
    </source>
</evidence>
<evidence type="ECO:0000256" key="6">
    <source>
        <dbReference type="ARBA" id="ARBA00022827"/>
    </source>
</evidence>
<comment type="similarity">
    <text evidence="2">Belongs to the ferredoxin--NADP reductase type 1 family.</text>
</comment>
<dbReference type="Gene3D" id="3.50.50.60">
    <property type="entry name" value="FAD/NAD(P)-binding domain"/>
    <property type="match status" value="1"/>
</dbReference>
<dbReference type="PRINTS" id="PR00419">
    <property type="entry name" value="ADXRDTASE"/>
</dbReference>
<evidence type="ECO:0000256" key="10">
    <source>
        <dbReference type="ARBA" id="ARBA00023014"/>
    </source>
</evidence>
<dbReference type="AlphaFoldDB" id="A0A848KLL0"/>
<evidence type="ECO:0000256" key="9">
    <source>
        <dbReference type="ARBA" id="ARBA00023004"/>
    </source>
</evidence>
<dbReference type="PROSITE" id="PS00198">
    <property type="entry name" value="4FE4S_FER_1"/>
    <property type="match status" value="1"/>
</dbReference>
<keyword evidence="9" id="KW-0408">Iron</keyword>
<feature type="binding site" evidence="13">
    <location>
        <begin position="249"/>
        <end position="252"/>
    </location>
    <ligand>
        <name>NADP(+)</name>
        <dbReference type="ChEBI" id="CHEBI:58349"/>
    </ligand>
</feature>
<evidence type="ECO:0000313" key="15">
    <source>
        <dbReference type="EMBL" id="NMN99149.1"/>
    </source>
</evidence>
<dbReference type="EMBL" id="VCQU01000015">
    <property type="protein sequence ID" value="NMN99149.1"/>
    <property type="molecule type" value="Genomic_DNA"/>
</dbReference>
<dbReference type="PROSITE" id="PS51379">
    <property type="entry name" value="4FE4S_FER_2"/>
    <property type="match status" value="2"/>
</dbReference>
<dbReference type="Proteomes" id="UP000535543">
    <property type="component" value="Unassembled WGS sequence"/>
</dbReference>
<feature type="domain" description="4Fe-4S ferredoxin-type" evidence="14">
    <location>
        <begin position="1"/>
        <end position="29"/>
    </location>
</feature>
<feature type="binding site" evidence="12">
    <location>
        <begin position="460"/>
        <end position="462"/>
    </location>
    <ligand>
        <name>FAD</name>
        <dbReference type="ChEBI" id="CHEBI:57692"/>
    </ligand>
</feature>
<keyword evidence="10" id="KW-0411">Iron-sulfur</keyword>
<proteinExistence type="inferred from homology"/>
<dbReference type="InterPro" id="IPR055275">
    <property type="entry name" value="Ferredox_Rdtase"/>
</dbReference>
<comment type="cofactor">
    <cofactor evidence="1 12">
        <name>FAD</name>
        <dbReference type="ChEBI" id="CHEBI:57692"/>
    </cofactor>
</comment>
<dbReference type="Pfam" id="PF07992">
    <property type="entry name" value="Pyr_redox_2"/>
    <property type="match status" value="1"/>
</dbReference>